<evidence type="ECO:0000259" key="11">
    <source>
        <dbReference type="PROSITE" id="PS50268"/>
    </source>
</evidence>
<name>A0ABD0JHR0_9CAEN</name>
<reference evidence="12 13" key="1">
    <citation type="journal article" date="2023" name="Sci. Data">
        <title>Genome assembly of the Korean intertidal mud-creeper Batillaria attramentaria.</title>
        <authorList>
            <person name="Patra A.K."/>
            <person name="Ho P.T."/>
            <person name="Jun S."/>
            <person name="Lee S.J."/>
            <person name="Kim Y."/>
            <person name="Won Y.J."/>
        </authorList>
    </citation>
    <scope>NUCLEOTIDE SEQUENCE [LARGE SCALE GENOMIC DNA]</scope>
    <source>
        <strain evidence="12">Wonlab-2016</strain>
    </source>
</reference>
<evidence type="ECO:0000256" key="1">
    <source>
        <dbReference type="ARBA" id="ARBA00004167"/>
    </source>
</evidence>
<evidence type="ECO:0000256" key="4">
    <source>
        <dbReference type="ARBA" id="ARBA00022837"/>
    </source>
</evidence>
<dbReference type="EMBL" id="JACVVK020000444">
    <property type="protein sequence ID" value="KAK7474196.1"/>
    <property type="molecule type" value="Genomic_DNA"/>
</dbReference>
<dbReference type="InterPro" id="IPR013164">
    <property type="entry name" value="Cadherin_N"/>
</dbReference>
<keyword evidence="3" id="KW-0677">Repeat</keyword>
<dbReference type="InterPro" id="IPR015919">
    <property type="entry name" value="Cadherin-like_sf"/>
</dbReference>
<dbReference type="Gene3D" id="2.60.40.60">
    <property type="entry name" value="Cadherins"/>
    <property type="match status" value="1"/>
</dbReference>
<keyword evidence="5" id="KW-0130">Cell adhesion</keyword>
<dbReference type="SMART" id="SM00112">
    <property type="entry name" value="CA"/>
    <property type="match status" value="1"/>
</dbReference>
<feature type="signal peptide" evidence="10">
    <location>
        <begin position="1"/>
        <end position="30"/>
    </location>
</feature>
<dbReference type="Proteomes" id="UP001519460">
    <property type="component" value="Unassembled WGS sequence"/>
</dbReference>
<evidence type="ECO:0000313" key="13">
    <source>
        <dbReference type="Proteomes" id="UP001519460"/>
    </source>
</evidence>
<proteinExistence type="predicted"/>
<comment type="subcellular location">
    <subcellularLocation>
        <location evidence="1">Membrane</location>
        <topology evidence="1">Single-pass membrane protein</topology>
    </subcellularLocation>
</comment>
<evidence type="ECO:0000256" key="5">
    <source>
        <dbReference type="ARBA" id="ARBA00022889"/>
    </source>
</evidence>
<evidence type="ECO:0000256" key="10">
    <source>
        <dbReference type="SAM" id="SignalP"/>
    </source>
</evidence>
<keyword evidence="4 9" id="KW-0106">Calcium</keyword>
<evidence type="ECO:0000256" key="6">
    <source>
        <dbReference type="ARBA" id="ARBA00022989"/>
    </source>
</evidence>
<evidence type="ECO:0000313" key="12">
    <source>
        <dbReference type="EMBL" id="KAK7474196.1"/>
    </source>
</evidence>
<evidence type="ECO:0000256" key="8">
    <source>
        <dbReference type="ARBA" id="ARBA00023180"/>
    </source>
</evidence>
<dbReference type="PRINTS" id="PR00205">
    <property type="entry name" value="CADHERIN"/>
</dbReference>
<keyword evidence="13" id="KW-1185">Reference proteome</keyword>
<sequence>MAKHTPGRRTSSPLLLLFAVFVVNVMQTLAQTGHIVFHVQEELPSGTLVGNVADASNIQDEVEPDLVDNLQFQILSSDGLRITSMFSINGRSGAIFTNAMIDREQVCDLAPVCELEFDVTVKSGVNFVKLLTVKVIIDDINDNAPSFPTGRSVSQCRSHLPRCRRFQYLAPLITTLD</sequence>
<evidence type="ECO:0000256" key="7">
    <source>
        <dbReference type="ARBA" id="ARBA00023136"/>
    </source>
</evidence>
<dbReference type="SUPFAM" id="SSF49313">
    <property type="entry name" value="Cadherin-like"/>
    <property type="match status" value="1"/>
</dbReference>
<evidence type="ECO:0000256" key="2">
    <source>
        <dbReference type="ARBA" id="ARBA00022692"/>
    </source>
</evidence>
<dbReference type="CDD" id="cd11304">
    <property type="entry name" value="Cadherin_repeat"/>
    <property type="match status" value="1"/>
</dbReference>
<dbReference type="AlphaFoldDB" id="A0ABD0JHR0"/>
<feature type="chain" id="PRO_5044775981" description="Cadherin domain-containing protein" evidence="10">
    <location>
        <begin position="31"/>
        <end position="177"/>
    </location>
</feature>
<dbReference type="PROSITE" id="PS00232">
    <property type="entry name" value="CADHERIN_1"/>
    <property type="match status" value="1"/>
</dbReference>
<dbReference type="InterPro" id="IPR050174">
    <property type="entry name" value="Protocadherin/Cadherin-CA"/>
</dbReference>
<keyword evidence="10" id="KW-0732">Signal</keyword>
<feature type="domain" description="Cadherin" evidence="11">
    <location>
        <begin position="39"/>
        <end position="147"/>
    </location>
</feature>
<dbReference type="Pfam" id="PF08266">
    <property type="entry name" value="Cadherin_2"/>
    <property type="match status" value="1"/>
</dbReference>
<dbReference type="InterPro" id="IPR020894">
    <property type="entry name" value="Cadherin_CS"/>
</dbReference>
<organism evidence="12 13">
    <name type="scientific">Batillaria attramentaria</name>
    <dbReference type="NCBI Taxonomy" id="370345"/>
    <lineage>
        <taxon>Eukaryota</taxon>
        <taxon>Metazoa</taxon>
        <taxon>Spiralia</taxon>
        <taxon>Lophotrochozoa</taxon>
        <taxon>Mollusca</taxon>
        <taxon>Gastropoda</taxon>
        <taxon>Caenogastropoda</taxon>
        <taxon>Sorbeoconcha</taxon>
        <taxon>Cerithioidea</taxon>
        <taxon>Batillariidae</taxon>
        <taxon>Batillaria</taxon>
    </lineage>
</organism>
<dbReference type="InterPro" id="IPR002126">
    <property type="entry name" value="Cadherin-like_dom"/>
</dbReference>
<dbReference type="PANTHER" id="PTHR24028:SF146">
    <property type="entry name" value="CADHERIN 96CB, ISOFORM D-RELATED"/>
    <property type="match status" value="1"/>
</dbReference>
<keyword evidence="2" id="KW-0812">Transmembrane</keyword>
<accession>A0ABD0JHR0</accession>
<keyword evidence="8" id="KW-0325">Glycoprotein</keyword>
<keyword evidence="7" id="KW-0472">Membrane</keyword>
<evidence type="ECO:0000256" key="3">
    <source>
        <dbReference type="ARBA" id="ARBA00022737"/>
    </source>
</evidence>
<protein>
    <recommendedName>
        <fullName evidence="11">Cadherin domain-containing protein</fullName>
    </recommendedName>
</protein>
<dbReference type="PROSITE" id="PS50268">
    <property type="entry name" value="CADHERIN_2"/>
    <property type="match status" value="1"/>
</dbReference>
<evidence type="ECO:0000256" key="9">
    <source>
        <dbReference type="PROSITE-ProRule" id="PRU00043"/>
    </source>
</evidence>
<dbReference type="GO" id="GO:0005509">
    <property type="term" value="F:calcium ion binding"/>
    <property type="evidence" value="ECO:0007669"/>
    <property type="project" value="UniProtKB-UniRule"/>
</dbReference>
<keyword evidence="6" id="KW-1133">Transmembrane helix</keyword>
<dbReference type="GO" id="GO:0007155">
    <property type="term" value="P:cell adhesion"/>
    <property type="evidence" value="ECO:0007669"/>
    <property type="project" value="UniProtKB-KW"/>
</dbReference>
<dbReference type="PANTHER" id="PTHR24028">
    <property type="entry name" value="CADHERIN-87A"/>
    <property type="match status" value="1"/>
</dbReference>
<comment type="caution">
    <text evidence="12">The sequence shown here is derived from an EMBL/GenBank/DDBJ whole genome shotgun (WGS) entry which is preliminary data.</text>
</comment>
<gene>
    <name evidence="12" type="ORF">BaRGS_00034545</name>
</gene>
<dbReference type="GO" id="GO:0016020">
    <property type="term" value="C:membrane"/>
    <property type="evidence" value="ECO:0007669"/>
    <property type="project" value="UniProtKB-SubCell"/>
</dbReference>